<dbReference type="AlphaFoldDB" id="A0A5C6VKH2"/>
<name>A0A5C6VKH2_9FLAO</name>
<reference evidence="2 3" key="1">
    <citation type="submission" date="2019-08" db="EMBL/GenBank/DDBJ databases">
        <title>Genome of Luteibaculum oceani JCM 18817.</title>
        <authorList>
            <person name="Bowman J.P."/>
        </authorList>
    </citation>
    <scope>NUCLEOTIDE SEQUENCE [LARGE SCALE GENOMIC DNA]</scope>
    <source>
        <strain evidence="2 3">JCM 18817</strain>
    </source>
</reference>
<dbReference type="RefSeq" id="WP_147012386.1">
    <property type="nucleotide sequence ID" value="NZ_VORB01000001.1"/>
</dbReference>
<feature type="signal peptide" evidence="1">
    <location>
        <begin position="1"/>
        <end position="22"/>
    </location>
</feature>
<gene>
    <name evidence="2" type="ORF">FRX97_00795</name>
</gene>
<keyword evidence="3" id="KW-1185">Reference proteome</keyword>
<dbReference type="Proteomes" id="UP000321168">
    <property type="component" value="Unassembled WGS sequence"/>
</dbReference>
<feature type="chain" id="PRO_5022903568" evidence="1">
    <location>
        <begin position="23"/>
        <end position="281"/>
    </location>
</feature>
<proteinExistence type="predicted"/>
<keyword evidence="1" id="KW-0732">Signal</keyword>
<sequence length="281" mass="31674">MKKIYALFIVACFIGPLTQAQGKNDNKVDTTLIQIGERTQVIYIRDKEPVREEAYFRETVEGDILIGQTSKGRKKRTSFFTGIDLGINFMASGGNTSVPGATEWQTEPGKSLYWALNLAKKEFNITGNQYFMVGLGLNYRSFTPTDFYDISVTRDTTQLVPTSKLNPHKNKLRSTYIQIPTLFSFNTSRDLDRNFHISAGLITNLRIGAVYKQKYRLNGNFQKDKTRDDFNLSPILFDATVRVGFSSFTLFATYALTPLFEDGATQATLQPFAVGIQILGF</sequence>
<accession>A0A5C6VKH2</accession>
<dbReference type="OrthoDB" id="1466811at2"/>
<dbReference type="EMBL" id="VORB01000001">
    <property type="protein sequence ID" value="TXC85191.1"/>
    <property type="molecule type" value="Genomic_DNA"/>
</dbReference>
<organism evidence="2 3">
    <name type="scientific">Luteibaculum oceani</name>
    <dbReference type="NCBI Taxonomy" id="1294296"/>
    <lineage>
        <taxon>Bacteria</taxon>
        <taxon>Pseudomonadati</taxon>
        <taxon>Bacteroidota</taxon>
        <taxon>Flavobacteriia</taxon>
        <taxon>Flavobacteriales</taxon>
        <taxon>Luteibaculaceae</taxon>
        <taxon>Luteibaculum</taxon>
    </lineage>
</organism>
<evidence type="ECO:0000313" key="2">
    <source>
        <dbReference type="EMBL" id="TXC85191.1"/>
    </source>
</evidence>
<evidence type="ECO:0000256" key="1">
    <source>
        <dbReference type="SAM" id="SignalP"/>
    </source>
</evidence>
<protein>
    <submittedName>
        <fullName evidence="2">PorT family protein</fullName>
    </submittedName>
</protein>
<comment type="caution">
    <text evidence="2">The sequence shown here is derived from an EMBL/GenBank/DDBJ whole genome shotgun (WGS) entry which is preliminary data.</text>
</comment>
<evidence type="ECO:0000313" key="3">
    <source>
        <dbReference type="Proteomes" id="UP000321168"/>
    </source>
</evidence>